<reference evidence="2" key="1">
    <citation type="journal article" date="2019" name="Environ. Microbiol.">
        <title>Fungal ecological strategies reflected in gene transcription - a case study of two litter decomposers.</title>
        <authorList>
            <person name="Barbi F."/>
            <person name="Kohler A."/>
            <person name="Barry K."/>
            <person name="Baskaran P."/>
            <person name="Daum C."/>
            <person name="Fauchery L."/>
            <person name="Ihrmark K."/>
            <person name="Kuo A."/>
            <person name="LaButti K."/>
            <person name="Lipzen A."/>
            <person name="Morin E."/>
            <person name="Grigoriev I.V."/>
            <person name="Henrissat B."/>
            <person name="Lindahl B."/>
            <person name="Martin F."/>
        </authorList>
    </citation>
    <scope>NUCLEOTIDE SEQUENCE</scope>
    <source>
        <strain evidence="2">JB14</strain>
    </source>
</reference>
<evidence type="ECO:0000313" key="2">
    <source>
        <dbReference type="EMBL" id="KAE9387631.1"/>
    </source>
</evidence>
<keyword evidence="3" id="KW-1185">Reference proteome</keyword>
<evidence type="ECO:0000313" key="3">
    <source>
        <dbReference type="Proteomes" id="UP000799118"/>
    </source>
</evidence>
<sequence length="80" mass="8180">MSRAKTHPSLDDPGNNDIDFQISAPPRPPPNPVDPASEDPIAAALTSTSANAPAAPQPSGAVTDLSQTHFTPQEPSSAPL</sequence>
<feature type="compositionally biased region" description="Polar residues" evidence="1">
    <location>
        <begin position="64"/>
        <end position="80"/>
    </location>
</feature>
<dbReference type="AlphaFoldDB" id="A0A6A4GPG8"/>
<accession>A0A6A4GPG8</accession>
<dbReference type="Proteomes" id="UP000799118">
    <property type="component" value="Unassembled WGS sequence"/>
</dbReference>
<proteinExistence type="predicted"/>
<gene>
    <name evidence="2" type="ORF">BT96DRAFT_927509</name>
</gene>
<feature type="region of interest" description="Disordered" evidence="1">
    <location>
        <begin position="1"/>
        <end position="80"/>
    </location>
</feature>
<dbReference type="EMBL" id="ML769789">
    <property type="protein sequence ID" value="KAE9387631.1"/>
    <property type="molecule type" value="Genomic_DNA"/>
</dbReference>
<name>A0A6A4GPG8_9AGAR</name>
<organism evidence="2 3">
    <name type="scientific">Gymnopus androsaceus JB14</name>
    <dbReference type="NCBI Taxonomy" id="1447944"/>
    <lineage>
        <taxon>Eukaryota</taxon>
        <taxon>Fungi</taxon>
        <taxon>Dikarya</taxon>
        <taxon>Basidiomycota</taxon>
        <taxon>Agaricomycotina</taxon>
        <taxon>Agaricomycetes</taxon>
        <taxon>Agaricomycetidae</taxon>
        <taxon>Agaricales</taxon>
        <taxon>Marasmiineae</taxon>
        <taxon>Omphalotaceae</taxon>
        <taxon>Gymnopus</taxon>
    </lineage>
</organism>
<evidence type="ECO:0000256" key="1">
    <source>
        <dbReference type="SAM" id="MobiDB-lite"/>
    </source>
</evidence>
<protein>
    <submittedName>
        <fullName evidence="2">Uncharacterized protein</fullName>
    </submittedName>
</protein>